<evidence type="ECO:0000256" key="2">
    <source>
        <dbReference type="ARBA" id="ARBA00022814"/>
    </source>
</evidence>
<evidence type="ECO:0000313" key="10">
    <source>
        <dbReference type="EMBL" id="GIG54844.1"/>
    </source>
</evidence>
<keyword evidence="2 5" id="KW-0889">Transcription antitermination</keyword>
<dbReference type="FunFam" id="3.30.70.940:FF:000002">
    <property type="entry name" value="Transcription termination/antitermination protein NusG"/>
    <property type="match status" value="1"/>
</dbReference>
<feature type="domain" description="NusG-like N-terminal" evidence="9">
    <location>
        <begin position="105"/>
        <end position="213"/>
    </location>
</feature>
<dbReference type="AlphaFoldDB" id="A0A919Q2I3"/>
<dbReference type="InterPro" id="IPR015869">
    <property type="entry name" value="Transcrpt_antiterm_NusG_bac_CS"/>
</dbReference>
<evidence type="ECO:0000313" key="11">
    <source>
        <dbReference type="Proteomes" id="UP000652354"/>
    </source>
</evidence>
<dbReference type="InterPro" id="IPR043425">
    <property type="entry name" value="NusG-like"/>
</dbReference>
<dbReference type="InterPro" id="IPR036735">
    <property type="entry name" value="NGN_dom_sf"/>
</dbReference>
<evidence type="ECO:0000259" key="9">
    <source>
        <dbReference type="SMART" id="SM00738"/>
    </source>
</evidence>
<gene>
    <name evidence="5 10" type="primary">nusG</name>
    <name evidence="10" type="ORF">Dac01nite_15960</name>
</gene>
<dbReference type="PANTHER" id="PTHR30265">
    <property type="entry name" value="RHO-INTERACTING TRANSCRIPTION TERMINATION FACTOR NUSG"/>
    <property type="match status" value="1"/>
</dbReference>
<comment type="similarity">
    <text evidence="5 7">Belongs to the NusG family.</text>
</comment>
<dbReference type="PANTHER" id="PTHR30265:SF2">
    <property type="entry name" value="TRANSCRIPTION TERMINATION_ANTITERMINATION PROTEIN NUSG"/>
    <property type="match status" value="1"/>
</dbReference>
<comment type="caution">
    <text evidence="10">The sequence shown here is derived from an EMBL/GenBank/DDBJ whole genome shotgun (WGS) entry which is preliminary data.</text>
</comment>
<dbReference type="GO" id="GO:0032784">
    <property type="term" value="P:regulation of DNA-templated transcription elongation"/>
    <property type="evidence" value="ECO:0007669"/>
    <property type="project" value="InterPro"/>
</dbReference>
<dbReference type="Pfam" id="PF02357">
    <property type="entry name" value="NusG"/>
    <property type="match status" value="1"/>
</dbReference>
<dbReference type="PROSITE" id="PS01014">
    <property type="entry name" value="NUSG"/>
    <property type="match status" value="1"/>
</dbReference>
<sequence>MSDDKLDAAGDKLDELVADIAEATERAQEAADAPADETTPAVDEASLSDAPEDAVVEGDDDTVPGDASEDVVEAETAEAIAVEDAPAEPAEDPAEDFRLELRMQEGDWYVVHSYSGHEKRVKQAIEHRRASLHMEDYIFQVEVPMEDVTEVKNGQRKLVTRVRMPGYVLVRMDLTDESWGTVRNTPGVTGFVGHAQQPVPLTLDEVYGMLAPSQPATSSSEPEPDSAAKAVEVDFEVGESITVIDGPFATLPGTISEISVESQKLHVLVSIFGRETPVELGFTQVTKI</sequence>
<dbReference type="GO" id="GO:0006354">
    <property type="term" value="P:DNA-templated transcription elongation"/>
    <property type="evidence" value="ECO:0007669"/>
    <property type="project" value="UniProtKB-UniRule"/>
</dbReference>
<comment type="function">
    <text evidence="5 7">Participates in transcription elongation, termination and antitermination.</text>
</comment>
<protein>
    <recommendedName>
        <fullName evidence="5 6">Transcription termination/antitermination protein NusG</fullName>
    </recommendedName>
</protein>
<dbReference type="InterPro" id="IPR014722">
    <property type="entry name" value="Rib_uL2_dom2"/>
</dbReference>
<proteinExistence type="inferred from homology"/>
<keyword evidence="11" id="KW-1185">Reference proteome</keyword>
<accession>A0A919Q2I3</accession>
<feature type="compositionally biased region" description="Acidic residues" evidence="8">
    <location>
        <begin position="50"/>
        <end position="72"/>
    </location>
</feature>
<evidence type="ECO:0000256" key="7">
    <source>
        <dbReference type="RuleBase" id="RU000538"/>
    </source>
</evidence>
<reference evidence="10" key="1">
    <citation type="submission" date="2021-01" db="EMBL/GenBank/DDBJ databases">
        <title>Whole genome shotgun sequence of Demequina activiva NBRC 110675.</title>
        <authorList>
            <person name="Komaki H."/>
            <person name="Tamura T."/>
        </authorList>
    </citation>
    <scope>NUCLEOTIDE SEQUENCE</scope>
    <source>
        <strain evidence="10">NBRC 110675</strain>
    </source>
</reference>
<dbReference type="Gene3D" id="3.30.70.940">
    <property type="entry name" value="NusG, N-terminal domain"/>
    <property type="match status" value="1"/>
</dbReference>
<dbReference type="CDD" id="cd09891">
    <property type="entry name" value="NGN_Bact_1"/>
    <property type="match status" value="1"/>
</dbReference>
<dbReference type="InterPro" id="IPR047050">
    <property type="entry name" value="NGN"/>
</dbReference>
<evidence type="ECO:0000256" key="3">
    <source>
        <dbReference type="ARBA" id="ARBA00023015"/>
    </source>
</evidence>
<dbReference type="GO" id="GO:0031564">
    <property type="term" value="P:transcription antitermination"/>
    <property type="evidence" value="ECO:0007669"/>
    <property type="project" value="UniProtKB-UniRule"/>
</dbReference>
<name>A0A919Q2I3_9MICO</name>
<dbReference type="GO" id="GO:0006353">
    <property type="term" value="P:DNA-templated transcription termination"/>
    <property type="evidence" value="ECO:0007669"/>
    <property type="project" value="UniProtKB-UniRule"/>
</dbReference>
<dbReference type="SMART" id="SM00738">
    <property type="entry name" value="NGN"/>
    <property type="match status" value="1"/>
</dbReference>
<dbReference type="FunFam" id="2.30.30.30:FF:000002">
    <property type="entry name" value="Transcription termination/antitermination factor NusG"/>
    <property type="match status" value="1"/>
</dbReference>
<dbReference type="EMBL" id="BONR01000003">
    <property type="protein sequence ID" value="GIG54844.1"/>
    <property type="molecule type" value="Genomic_DNA"/>
</dbReference>
<dbReference type="PRINTS" id="PR00338">
    <property type="entry name" value="NUSGTNSCPFCT"/>
</dbReference>
<feature type="region of interest" description="Disordered" evidence="8">
    <location>
        <begin position="19"/>
        <end position="72"/>
    </location>
</feature>
<dbReference type="InterPro" id="IPR001062">
    <property type="entry name" value="Transcrpt_antiterm_NusG"/>
</dbReference>
<dbReference type="SUPFAM" id="SSF50104">
    <property type="entry name" value="Translation proteins SH3-like domain"/>
    <property type="match status" value="1"/>
</dbReference>
<dbReference type="Gene3D" id="2.30.30.30">
    <property type="match status" value="1"/>
</dbReference>
<evidence type="ECO:0000256" key="5">
    <source>
        <dbReference type="HAMAP-Rule" id="MF_00948"/>
    </source>
</evidence>
<keyword evidence="4 5" id="KW-0804">Transcription</keyword>
<feature type="compositionally biased region" description="Low complexity" evidence="8">
    <location>
        <begin position="30"/>
        <end position="41"/>
    </location>
</feature>
<organism evidence="10 11">
    <name type="scientific">Demequina activiva</name>
    <dbReference type="NCBI Taxonomy" id="1582364"/>
    <lineage>
        <taxon>Bacteria</taxon>
        <taxon>Bacillati</taxon>
        <taxon>Actinomycetota</taxon>
        <taxon>Actinomycetes</taxon>
        <taxon>Micrococcales</taxon>
        <taxon>Demequinaceae</taxon>
        <taxon>Demequina</taxon>
    </lineage>
</organism>
<dbReference type="HAMAP" id="MF_00948">
    <property type="entry name" value="NusG"/>
    <property type="match status" value="1"/>
</dbReference>
<dbReference type="Proteomes" id="UP000652354">
    <property type="component" value="Unassembled WGS sequence"/>
</dbReference>
<dbReference type="InterPro" id="IPR008991">
    <property type="entry name" value="Translation_prot_SH3-like_sf"/>
</dbReference>
<dbReference type="RefSeq" id="WP_203655659.1">
    <property type="nucleotide sequence ID" value="NZ_BONR01000003.1"/>
</dbReference>
<dbReference type="CDD" id="cd06091">
    <property type="entry name" value="KOW_NusG"/>
    <property type="match status" value="1"/>
</dbReference>
<dbReference type="NCBIfam" id="TIGR00922">
    <property type="entry name" value="nusG"/>
    <property type="match status" value="1"/>
</dbReference>
<evidence type="ECO:0000256" key="8">
    <source>
        <dbReference type="SAM" id="MobiDB-lite"/>
    </source>
</evidence>
<dbReference type="InterPro" id="IPR006645">
    <property type="entry name" value="NGN-like_dom"/>
</dbReference>
<evidence type="ECO:0000256" key="1">
    <source>
        <dbReference type="ARBA" id="ARBA00022472"/>
    </source>
</evidence>
<evidence type="ECO:0000256" key="4">
    <source>
        <dbReference type="ARBA" id="ARBA00023163"/>
    </source>
</evidence>
<evidence type="ECO:0000256" key="6">
    <source>
        <dbReference type="NCBIfam" id="TIGR00922"/>
    </source>
</evidence>
<dbReference type="GO" id="GO:0005829">
    <property type="term" value="C:cytosol"/>
    <property type="evidence" value="ECO:0007669"/>
    <property type="project" value="TreeGrafter"/>
</dbReference>
<keyword evidence="3 5" id="KW-0805">Transcription regulation</keyword>
<dbReference type="SUPFAM" id="SSF82679">
    <property type="entry name" value="N-utilization substance G protein NusG, N-terminal domain"/>
    <property type="match status" value="1"/>
</dbReference>
<keyword evidence="1 5" id="KW-0806">Transcription termination</keyword>